<reference evidence="1" key="1">
    <citation type="submission" date="2023-05" db="EMBL/GenBank/DDBJ databases">
        <authorList>
            <person name="Zhang X."/>
        </authorList>
    </citation>
    <scope>NUCLEOTIDE SEQUENCE</scope>
    <source>
        <strain evidence="1">BD1B2-1</strain>
    </source>
</reference>
<comment type="caution">
    <text evidence="1">The sequence shown here is derived from an EMBL/GenBank/DDBJ whole genome shotgun (WGS) entry which is preliminary data.</text>
</comment>
<dbReference type="PANTHER" id="PTHR43737">
    <property type="entry name" value="BLL7424 PROTEIN"/>
    <property type="match status" value="1"/>
</dbReference>
<evidence type="ECO:0000313" key="2">
    <source>
        <dbReference type="Proteomes" id="UP001232063"/>
    </source>
</evidence>
<sequence length="401" mass="45132">MKRRDFLSRSALATAGTMLIPNFLKAFERQHLNTLGLNNKKLVIIQLSGGNDGLNTIIPFRNDIYYKVRPKLAIESQYVLQVSDELGFNPALTGMKQLYDDGLLTILNSVGYPNPDRSHFRSMDIWQTASGSDEFLSTGWIGRYLDSACGGYCNQPYKAIEVDDTLSLAMKGDRLKGLAVSNPQKLYQLTHNRLITDINSAQHTEADHEQVSYLYKTLGETVSSAAYIYDKSKIYKTKAFYPPTELGRKLKTIAELIVSGIETNIFYVSISGFDTHINQKLRQGQLLKQYSEAMSTFIQDMKQNNQLNETLVMTFSEFGRRVAQNGSGGTDHGTANNVFLIGGKLKKPGFFNESPNLQNLDEGDLKYQIDFRSIYATLLKDWLKVDDKMILSNLIGHLDLV</sequence>
<dbReference type="Pfam" id="PF07394">
    <property type="entry name" value="DUF1501"/>
    <property type="match status" value="1"/>
</dbReference>
<evidence type="ECO:0000313" key="1">
    <source>
        <dbReference type="EMBL" id="MDJ1499140.1"/>
    </source>
</evidence>
<dbReference type="PANTHER" id="PTHR43737:SF1">
    <property type="entry name" value="DUF1501 DOMAIN-CONTAINING PROTEIN"/>
    <property type="match status" value="1"/>
</dbReference>
<dbReference type="Proteomes" id="UP001232063">
    <property type="component" value="Unassembled WGS sequence"/>
</dbReference>
<dbReference type="InterPro" id="IPR010869">
    <property type="entry name" value="DUF1501"/>
</dbReference>
<organism evidence="1 2">
    <name type="scientific">Xanthocytophaga agilis</name>
    <dbReference type="NCBI Taxonomy" id="3048010"/>
    <lineage>
        <taxon>Bacteria</taxon>
        <taxon>Pseudomonadati</taxon>
        <taxon>Bacteroidota</taxon>
        <taxon>Cytophagia</taxon>
        <taxon>Cytophagales</taxon>
        <taxon>Rhodocytophagaceae</taxon>
        <taxon>Xanthocytophaga</taxon>
    </lineage>
</organism>
<dbReference type="AlphaFoldDB" id="A0AAE3UBK5"/>
<proteinExistence type="predicted"/>
<gene>
    <name evidence="1" type="ORF">QNI22_00710</name>
</gene>
<protein>
    <submittedName>
        <fullName evidence="1">DUF1501 domain-containing protein</fullName>
    </submittedName>
</protein>
<dbReference type="RefSeq" id="WP_314508679.1">
    <property type="nucleotide sequence ID" value="NZ_JASJOU010000001.1"/>
</dbReference>
<accession>A0AAE3UBK5</accession>
<keyword evidence="2" id="KW-1185">Reference proteome</keyword>
<name>A0AAE3UBK5_9BACT</name>
<dbReference type="EMBL" id="JASJOU010000001">
    <property type="protein sequence ID" value="MDJ1499140.1"/>
    <property type="molecule type" value="Genomic_DNA"/>
</dbReference>